<evidence type="ECO:0000256" key="2">
    <source>
        <dbReference type="ARBA" id="ARBA00022525"/>
    </source>
</evidence>
<dbReference type="Pfam" id="PF01345">
    <property type="entry name" value="DUF11"/>
    <property type="match status" value="1"/>
</dbReference>
<evidence type="ECO:0000256" key="5">
    <source>
        <dbReference type="SAM" id="SignalP"/>
    </source>
</evidence>
<dbReference type="AlphaFoldDB" id="A0A3A9Y0G2"/>
<feature type="domain" description="DUF11" evidence="6">
    <location>
        <begin position="59"/>
        <end position="162"/>
    </location>
</feature>
<dbReference type="Gene3D" id="2.60.40.10">
    <property type="entry name" value="Immunoglobulins"/>
    <property type="match status" value="2"/>
</dbReference>
<evidence type="ECO:0000256" key="4">
    <source>
        <dbReference type="SAM" id="MobiDB-lite"/>
    </source>
</evidence>
<proteinExistence type="predicted"/>
<evidence type="ECO:0000259" key="6">
    <source>
        <dbReference type="Pfam" id="PF01345"/>
    </source>
</evidence>
<feature type="domain" description="SD-repeat containing protein B" evidence="7">
    <location>
        <begin position="440"/>
        <end position="533"/>
    </location>
</feature>
<evidence type="ECO:0008006" key="10">
    <source>
        <dbReference type="Google" id="ProtNLM"/>
    </source>
</evidence>
<dbReference type="SUPFAM" id="SSF117074">
    <property type="entry name" value="Hypothetical protein PA1324"/>
    <property type="match status" value="1"/>
</dbReference>
<evidence type="ECO:0000256" key="3">
    <source>
        <dbReference type="ARBA" id="ARBA00022729"/>
    </source>
</evidence>
<gene>
    <name evidence="8" type="ORF">D7044_16685</name>
</gene>
<evidence type="ECO:0000313" key="8">
    <source>
        <dbReference type="EMBL" id="RKN30921.1"/>
    </source>
</evidence>
<organism evidence="8 9">
    <name type="scientific">Micromonospora musae</name>
    <dbReference type="NCBI Taxonomy" id="1894970"/>
    <lineage>
        <taxon>Bacteria</taxon>
        <taxon>Bacillati</taxon>
        <taxon>Actinomycetota</taxon>
        <taxon>Actinomycetes</taxon>
        <taxon>Micromonosporales</taxon>
        <taxon>Micromonosporaceae</taxon>
        <taxon>Micromonospora</taxon>
    </lineage>
</organism>
<dbReference type="RefSeq" id="WP_120689478.1">
    <property type="nucleotide sequence ID" value="NZ_RAZT01000008.1"/>
</dbReference>
<dbReference type="GO" id="GO:0005576">
    <property type="term" value="C:extracellular region"/>
    <property type="evidence" value="ECO:0007669"/>
    <property type="project" value="UniProtKB-SubCell"/>
</dbReference>
<evidence type="ECO:0000259" key="7">
    <source>
        <dbReference type="Pfam" id="PF17210"/>
    </source>
</evidence>
<evidence type="ECO:0000256" key="1">
    <source>
        <dbReference type="ARBA" id="ARBA00004613"/>
    </source>
</evidence>
<feature type="signal peptide" evidence="5">
    <location>
        <begin position="1"/>
        <end position="37"/>
    </location>
</feature>
<sequence>MVNHVFRPTVRRALHAGSLATAVVASMLTALPGAAVAAPNPADVVLGLQTDPGQVGADGGRVRLHVSVRNAGGAEAAGVTVKLQPPTGVTLGWGGEGPADWTCEAGAAKCKWGDLAAGATAAFDVWATLPPGTDGQKADISATAATDSRESSSTNNTGTATIAYVVKPDLAFTFLESDGGKISTYGGNGARGSVSARAVNEGTVPAPGARFTFHMPADAFAGASTPSDPSWQCDFSTSTWVCENDQEIPPGEAAQFNLYPYFPAGTAGDTRTVTGSVSTPAPEKTLANNSDTTTFTYAVPPPGDLNVYGLNVVGTDELRANQEFEVSAAVFTEGGSPVEDVAVRISLPPTVEFLSADAGDPAWACRLEETTDRFAECTRDHWDIATDGLHMEVKLRALPGTPAGPLTFTATASAGTPESSAENNTASDTATYIAEGAVTGRVWLDLDRDGQRDADEPLAFNKISGLTVVPETGSLPWDWPGIYTNTVSGTYWGGRLQPGRYAVKVFLPDGSGTQFTTPDVGDDATDSDIVTRVGDYYSYGLSALVEVRDGAETAVDVGILPQS</sequence>
<accession>A0A3A9Y0G2</accession>
<comment type="caution">
    <text evidence="8">The sequence shown here is derived from an EMBL/GenBank/DDBJ whole genome shotgun (WGS) entry which is preliminary data.</text>
</comment>
<keyword evidence="3 5" id="KW-0732">Signal</keyword>
<protein>
    <recommendedName>
        <fullName evidence="10">DUF11 domain-containing protein</fullName>
    </recommendedName>
</protein>
<feature type="compositionally biased region" description="Polar residues" evidence="4">
    <location>
        <begin position="143"/>
        <end position="156"/>
    </location>
</feature>
<keyword evidence="2" id="KW-0964">Secreted</keyword>
<dbReference type="InterPro" id="IPR001434">
    <property type="entry name" value="OmcB-like_DUF11"/>
</dbReference>
<feature type="chain" id="PRO_5017250670" description="DUF11 domain-containing protein" evidence="5">
    <location>
        <begin position="38"/>
        <end position="563"/>
    </location>
</feature>
<dbReference type="InterPro" id="IPR013783">
    <property type="entry name" value="Ig-like_fold"/>
</dbReference>
<dbReference type="Pfam" id="PF17210">
    <property type="entry name" value="SdrD_B"/>
    <property type="match status" value="1"/>
</dbReference>
<evidence type="ECO:0000313" key="9">
    <source>
        <dbReference type="Proteomes" id="UP000275865"/>
    </source>
</evidence>
<reference evidence="8 9" key="1">
    <citation type="submission" date="2018-09" db="EMBL/GenBank/DDBJ databases">
        <title>Micromonospora sp. nov. MS1-9, isolated from a root of Musa sp.</title>
        <authorList>
            <person name="Kuncharoen N."/>
            <person name="Kudo T."/>
            <person name="Ohkuma M."/>
            <person name="Yuki M."/>
            <person name="Tanasupawat S."/>
        </authorList>
    </citation>
    <scope>NUCLEOTIDE SEQUENCE [LARGE SCALE GENOMIC DNA]</scope>
    <source>
        <strain evidence="8 9">MS1-9</strain>
    </source>
</reference>
<feature type="region of interest" description="Disordered" evidence="4">
    <location>
        <begin position="134"/>
        <end position="156"/>
    </location>
</feature>
<dbReference type="InterPro" id="IPR033764">
    <property type="entry name" value="Sdr_B"/>
</dbReference>
<dbReference type="GO" id="GO:0005975">
    <property type="term" value="P:carbohydrate metabolic process"/>
    <property type="evidence" value="ECO:0007669"/>
    <property type="project" value="UniProtKB-ARBA"/>
</dbReference>
<dbReference type="EMBL" id="RAZT01000008">
    <property type="protein sequence ID" value="RKN30921.1"/>
    <property type="molecule type" value="Genomic_DNA"/>
</dbReference>
<comment type="subcellular location">
    <subcellularLocation>
        <location evidence="1">Secreted</location>
    </subcellularLocation>
</comment>
<name>A0A3A9Y0G2_9ACTN</name>
<dbReference type="Proteomes" id="UP000275865">
    <property type="component" value="Unassembled WGS sequence"/>
</dbReference>